<dbReference type="InterPro" id="IPR004195">
    <property type="entry name" value="Head_decoration_D"/>
</dbReference>
<evidence type="ECO:0000313" key="1">
    <source>
        <dbReference type="EMBL" id="RYM41249.1"/>
    </source>
</evidence>
<reference evidence="1 2" key="1">
    <citation type="submission" date="2019-02" db="EMBL/GenBank/DDBJ databases">
        <title>Genome of Pseudomonas korensis isolated from heavy metal contaminated environment.</title>
        <authorList>
            <person name="Ayangbenro A.S."/>
            <person name="Babalola O."/>
        </authorList>
    </citation>
    <scope>NUCLEOTIDE SEQUENCE [LARGE SCALE GENOMIC DNA]</scope>
    <source>
        <strain evidence="1 2">AB36</strain>
    </source>
</reference>
<organism evidence="1 2">
    <name type="scientific">Pseudomonas koreensis</name>
    <dbReference type="NCBI Taxonomy" id="198620"/>
    <lineage>
        <taxon>Bacteria</taxon>
        <taxon>Pseudomonadati</taxon>
        <taxon>Pseudomonadota</taxon>
        <taxon>Gammaproteobacteria</taxon>
        <taxon>Pseudomonadales</taxon>
        <taxon>Pseudomonadaceae</taxon>
        <taxon>Pseudomonas</taxon>
    </lineage>
</organism>
<dbReference type="RefSeq" id="WP_129998920.1">
    <property type="nucleotide sequence ID" value="NZ_SEUB01000005.1"/>
</dbReference>
<dbReference type="Proteomes" id="UP000291107">
    <property type="component" value="Unassembled WGS sequence"/>
</dbReference>
<accession>A0A4Q4L522</accession>
<gene>
    <name evidence="1" type="ORF">EVS84_15280</name>
</gene>
<comment type="caution">
    <text evidence="1">The sequence shown here is derived from an EMBL/GenBank/DDBJ whole genome shotgun (WGS) entry which is preliminary data.</text>
</comment>
<evidence type="ECO:0000313" key="2">
    <source>
        <dbReference type="Proteomes" id="UP000291107"/>
    </source>
</evidence>
<dbReference type="EMBL" id="SEUB01000005">
    <property type="protein sequence ID" value="RYM41249.1"/>
    <property type="molecule type" value="Genomic_DNA"/>
</dbReference>
<dbReference type="Gene3D" id="2.40.300.10">
    <property type="entry name" value="Head decoration protein D"/>
    <property type="match status" value="1"/>
</dbReference>
<dbReference type="AlphaFoldDB" id="A0A4Q4L522"/>
<sequence length="116" mass="11870">MSNPERQTYVPDQLSAGAFPVMIDTAVIASGQKLSRGAVLGQVTASGEYVLCKAAATDGSEAPAAVLDQSTDTTSGAQVAPIRLTGEVLASQLTLGEGFTLAQAKAALRSLCLFVR</sequence>
<name>A0A4Q4L522_9PSED</name>
<proteinExistence type="predicted"/>
<protein>
    <submittedName>
        <fullName evidence="1">Head decoration protein</fullName>
    </submittedName>
</protein>
<dbReference type="Pfam" id="PF02924">
    <property type="entry name" value="HDPD"/>
    <property type="match status" value="1"/>
</dbReference>